<evidence type="ECO:0000256" key="3">
    <source>
        <dbReference type="ARBA" id="ARBA00022741"/>
    </source>
</evidence>
<evidence type="ECO:0000313" key="7">
    <source>
        <dbReference type="Proteomes" id="UP000183407"/>
    </source>
</evidence>
<dbReference type="OrthoDB" id="7757085at2"/>
<reference evidence="7" key="1">
    <citation type="submission" date="2016-10" db="EMBL/GenBank/DDBJ databases">
        <authorList>
            <person name="Varghese N."/>
        </authorList>
    </citation>
    <scope>NUCLEOTIDE SEQUENCE [LARGE SCALE GENOMIC DNA]</scope>
    <source>
        <strain evidence="7">DSM 44719</strain>
    </source>
</reference>
<dbReference type="InterPro" id="IPR017871">
    <property type="entry name" value="ABC_transporter-like_CS"/>
</dbReference>
<gene>
    <name evidence="6" type="ORF">SAMN04490220_0192</name>
</gene>
<dbReference type="PANTHER" id="PTHR43790:SF9">
    <property type="entry name" value="GALACTOFURANOSE TRANSPORTER ATP-BINDING PROTEIN YTFR"/>
    <property type="match status" value="1"/>
</dbReference>
<dbReference type="CDD" id="cd03215">
    <property type="entry name" value="ABC_Carb_Monos_II"/>
    <property type="match status" value="1"/>
</dbReference>
<dbReference type="InterPro" id="IPR050107">
    <property type="entry name" value="ABC_carbohydrate_import_ATPase"/>
</dbReference>
<keyword evidence="4 6" id="KW-0067">ATP-binding</keyword>
<dbReference type="Pfam" id="PF00005">
    <property type="entry name" value="ABC_tran"/>
    <property type="match status" value="2"/>
</dbReference>
<dbReference type="Gene3D" id="3.40.50.300">
    <property type="entry name" value="P-loop containing nucleotide triphosphate hydrolases"/>
    <property type="match status" value="2"/>
</dbReference>
<organism evidence="6 7">
    <name type="scientific">Rhodococcus jostii</name>
    <dbReference type="NCBI Taxonomy" id="132919"/>
    <lineage>
        <taxon>Bacteria</taxon>
        <taxon>Bacillati</taxon>
        <taxon>Actinomycetota</taxon>
        <taxon>Actinomycetes</taxon>
        <taxon>Mycobacteriales</taxon>
        <taxon>Nocardiaceae</taxon>
        <taxon>Rhodococcus</taxon>
    </lineage>
</organism>
<name>A0A1H4IKZ3_RHOJO</name>
<dbReference type="SMART" id="SM00382">
    <property type="entry name" value="AAA"/>
    <property type="match status" value="2"/>
</dbReference>
<dbReference type="AlphaFoldDB" id="A0A1H4IKZ3"/>
<feature type="domain" description="ABC transporter" evidence="5">
    <location>
        <begin position="262"/>
        <end position="502"/>
    </location>
</feature>
<feature type="domain" description="ABC transporter" evidence="5">
    <location>
        <begin position="12"/>
        <end position="253"/>
    </location>
</feature>
<evidence type="ECO:0000313" key="6">
    <source>
        <dbReference type="EMBL" id="SEB34794.1"/>
    </source>
</evidence>
<keyword evidence="3" id="KW-0547">Nucleotide-binding</keyword>
<keyword evidence="1" id="KW-0813">Transport</keyword>
<sequence>MNESPESVPLALDIHDVSKAFGGNTVLDSVNLKVRSGEIHAIVGQNGSGKSTLAKVLSGFHTPEPGATASVFGQESGFPLNAEARTRTHFVHQDLGLVESLSILDNIGLSHGYRTNHFGKIDWRHARARVQSVLDGFDLGHLDLEAPITKLTASERAIVAIARGLLGWKTEYGLMVLDETTAALPHDEVEVLVKSIRSVVARGAGVLYITHRLDEVFEFADRVSVIRDGRLVGTRETDVLTREELVTMMIGDRLSTPRSLAAPRSDIALQCRGLHAPGLEGIDIDVRFGEIVGVAGMLGSGRELLADAVFGANPRTSGVVEIAGHPVTADSPRRSINQGIAVVPSDRLRRGVIPNLTVRENITLAQLSSLWRHATLSRATETNEARKWIDAVGLRPSDPERVISTLSGGNQQKALLARALRLDPKVLVLDEPTQGIDVGAKSAIYELLRESAANGTAVLLCTAEPEDLPDVCHRVVVMRRGKVADELSGDRLNQHELLASCAS</sequence>
<dbReference type="EMBL" id="FNTL01000002">
    <property type="protein sequence ID" value="SEB34794.1"/>
    <property type="molecule type" value="Genomic_DNA"/>
</dbReference>
<protein>
    <submittedName>
        <fullName evidence="6">Monosaccharide ABC transporter ATP-binding protein, CUT2 family</fullName>
    </submittedName>
</protein>
<dbReference type="Proteomes" id="UP000183407">
    <property type="component" value="Unassembled WGS sequence"/>
</dbReference>
<proteinExistence type="predicted"/>
<dbReference type="GO" id="GO:0016887">
    <property type="term" value="F:ATP hydrolysis activity"/>
    <property type="evidence" value="ECO:0007669"/>
    <property type="project" value="InterPro"/>
</dbReference>
<dbReference type="RefSeq" id="WP_073362245.1">
    <property type="nucleotide sequence ID" value="NZ_FNTL01000002.1"/>
</dbReference>
<accession>A0A1H4IKZ3</accession>
<dbReference type="InterPro" id="IPR003593">
    <property type="entry name" value="AAA+_ATPase"/>
</dbReference>
<evidence type="ECO:0000256" key="1">
    <source>
        <dbReference type="ARBA" id="ARBA00022448"/>
    </source>
</evidence>
<dbReference type="InterPro" id="IPR027417">
    <property type="entry name" value="P-loop_NTPase"/>
</dbReference>
<dbReference type="InterPro" id="IPR003439">
    <property type="entry name" value="ABC_transporter-like_ATP-bd"/>
</dbReference>
<dbReference type="PROSITE" id="PS50893">
    <property type="entry name" value="ABC_TRANSPORTER_2"/>
    <property type="match status" value="2"/>
</dbReference>
<keyword evidence="2" id="KW-0677">Repeat</keyword>
<dbReference type="PANTHER" id="PTHR43790">
    <property type="entry name" value="CARBOHYDRATE TRANSPORT ATP-BINDING PROTEIN MG119-RELATED"/>
    <property type="match status" value="1"/>
</dbReference>
<evidence type="ECO:0000256" key="4">
    <source>
        <dbReference type="ARBA" id="ARBA00022840"/>
    </source>
</evidence>
<evidence type="ECO:0000256" key="2">
    <source>
        <dbReference type="ARBA" id="ARBA00022737"/>
    </source>
</evidence>
<dbReference type="GO" id="GO:0005524">
    <property type="term" value="F:ATP binding"/>
    <property type="evidence" value="ECO:0007669"/>
    <property type="project" value="UniProtKB-KW"/>
</dbReference>
<dbReference type="SUPFAM" id="SSF52540">
    <property type="entry name" value="P-loop containing nucleoside triphosphate hydrolases"/>
    <property type="match status" value="2"/>
</dbReference>
<dbReference type="PROSITE" id="PS00211">
    <property type="entry name" value="ABC_TRANSPORTER_1"/>
    <property type="match status" value="1"/>
</dbReference>
<evidence type="ECO:0000259" key="5">
    <source>
        <dbReference type="PROSITE" id="PS50893"/>
    </source>
</evidence>